<gene>
    <name evidence="2" type="ORF">HMN09_00483600</name>
</gene>
<organism evidence="2 3">
    <name type="scientific">Mycena chlorophos</name>
    <name type="common">Agaric fungus</name>
    <name type="synonym">Agaricus chlorophos</name>
    <dbReference type="NCBI Taxonomy" id="658473"/>
    <lineage>
        <taxon>Eukaryota</taxon>
        <taxon>Fungi</taxon>
        <taxon>Dikarya</taxon>
        <taxon>Basidiomycota</taxon>
        <taxon>Agaricomycotina</taxon>
        <taxon>Agaricomycetes</taxon>
        <taxon>Agaricomycetidae</taxon>
        <taxon>Agaricales</taxon>
        <taxon>Marasmiineae</taxon>
        <taxon>Mycenaceae</taxon>
        <taxon>Mycena</taxon>
    </lineage>
</organism>
<sequence length="129" mass="14812">MTTKVPRRYPRVEEVPDDITNDPVSAYNPQYLHRESYAANRKAGKGQWRCPTSFEAHWKAQGTTDDPLFAPFPSLDDWDLSRWLVRSGLSQGKINEFLHLKTVREKINPPFATSRSFFKHIDALPQGPA</sequence>
<keyword evidence="3" id="KW-1185">Reference proteome</keyword>
<evidence type="ECO:0000256" key="1">
    <source>
        <dbReference type="SAM" id="MobiDB-lite"/>
    </source>
</evidence>
<feature type="region of interest" description="Disordered" evidence="1">
    <location>
        <begin position="1"/>
        <end position="24"/>
    </location>
</feature>
<dbReference type="AlphaFoldDB" id="A0A8H6THU0"/>
<evidence type="ECO:0000313" key="3">
    <source>
        <dbReference type="Proteomes" id="UP000613580"/>
    </source>
</evidence>
<dbReference type="OrthoDB" id="2688393at2759"/>
<comment type="caution">
    <text evidence="2">The sequence shown here is derived from an EMBL/GenBank/DDBJ whole genome shotgun (WGS) entry which is preliminary data.</text>
</comment>
<dbReference type="EMBL" id="JACAZE010000005">
    <property type="protein sequence ID" value="KAF7317464.1"/>
    <property type="molecule type" value="Genomic_DNA"/>
</dbReference>
<dbReference type="Proteomes" id="UP000613580">
    <property type="component" value="Unassembled WGS sequence"/>
</dbReference>
<evidence type="ECO:0000313" key="2">
    <source>
        <dbReference type="EMBL" id="KAF7317464.1"/>
    </source>
</evidence>
<accession>A0A8H6THU0</accession>
<protein>
    <submittedName>
        <fullName evidence="2">Uncharacterized protein</fullName>
    </submittedName>
</protein>
<name>A0A8H6THU0_MYCCL</name>
<reference evidence="2" key="1">
    <citation type="submission" date="2020-05" db="EMBL/GenBank/DDBJ databases">
        <title>Mycena genomes resolve the evolution of fungal bioluminescence.</title>
        <authorList>
            <person name="Tsai I.J."/>
        </authorList>
    </citation>
    <scope>NUCLEOTIDE SEQUENCE</scope>
    <source>
        <strain evidence="2">110903Hualien_Pintung</strain>
    </source>
</reference>
<proteinExistence type="predicted"/>